<evidence type="ECO:0000256" key="1">
    <source>
        <dbReference type="ARBA" id="ARBA00004141"/>
    </source>
</evidence>
<dbReference type="GO" id="GO:0030964">
    <property type="term" value="C:NADH dehydrogenase complex"/>
    <property type="evidence" value="ECO:0007669"/>
    <property type="project" value="TreeGrafter"/>
</dbReference>
<dbReference type="EC" id="7.1.1.-" evidence="11"/>
<dbReference type="PANTHER" id="PTHR11058">
    <property type="entry name" value="NADH-UBIQUINONE OXIDOREDUCTASE CHAIN 3"/>
    <property type="match status" value="1"/>
</dbReference>
<evidence type="ECO:0000256" key="12">
    <source>
        <dbReference type="RuleBase" id="RU003639"/>
    </source>
</evidence>
<proteinExistence type="inferred from homology"/>
<feature type="transmembrane region" description="Helical" evidence="11">
    <location>
        <begin position="6"/>
        <end position="28"/>
    </location>
</feature>
<keyword evidence="9 11" id="KW-0520">NAD</keyword>
<evidence type="ECO:0000313" key="14">
    <source>
        <dbReference type="Proteomes" id="UP000652681"/>
    </source>
</evidence>
<dbReference type="Gene3D" id="1.20.58.1610">
    <property type="entry name" value="NADH:ubiquinone/plastoquinone oxidoreductase, chain 3"/>
    <property type="match status" value="1"/>
</dbReference>
<evidence type="ECO:0000256" key="6">
    <source>
        <dbReference type="ARBA" id="ARBA00022719"/>
    </source>
</evidence>
<dbReference type="InterPro" id="IPR038430">
    <property type="entry name" value="NDAH_ubi_oxred_su3_sf"/>
</dbReference>
<evidence type="ECO:0000256" key="8">
    <source>
        <dbReference type="ARBA" id="ARBA00022989"/>
    </source>
</evidence>
<comment type="caution">
    <text evidence="13">The sequence shown here is derived from an EMBL/GenBank/DDBJ whole genome shotgun (WGS) entry which is preliminary data.</text>
</comment>
<accession>A0A8J6PDS4</accession>
<evidence type="ECO:0000256" key="5">
    <source>
        <dbReference type="ARBA" id="ARBA00022692"/>
    </source>
</evidence>
<dbReference type="InterPro" id="IPR023043">
    <property type="entry name" value="NAD(P)H_OxRDtase_bac/plastid"/>
</dbReference>
<dbReference type="GO" id="GO:0048038">
    <property type="term" value="F:quinone binding"/>
    <property type="evidence" value="ECO:0007669"/>
    <property type="project" value="UniProtKB-KW"/>
</dbReference>
<evidence type="ECO:0000313" key="13">
    <source>
        <dbReference type="EMBL" id="MBC9811675.1"/>
    </source>
</evidence>
<dbReference type="GO" id="GO:0005886">
    <property type="term" value="C:plasma membrane"/>
    <property type="evidence" value="ECO:0007669"/>
    <property type="project" value="UniProtKB-SubCell"/>
</dbReference>
<keyword evidence="4 11" id="KW-1003">Cell membrane</keyword>
<dbReference type="GO" id="GO:0050136">
    <property type="term" value="F:NADH dehydrogenase (quinone) (non-electrogenic) activity"/>
    <property type="evidence" value="ECO:0007669"/>
    <property type="project" value="UniProtKB-UniRule"/>
</dbReference>
<keyword evidence="10 11" id="KW-0472">Membrane</keyword>
<comment type="subunit">
    <text evidence="11">NDH-1 is composed of 14 different subunits. Subunits NuoA, H, J, K, L, M, N constitute the membrane sector of the complex.</text>
</comment>
<keyword evidence="5 11" id="KW-0812">Transmembrane</keyword>
<keyword evidence="14" id="KW-1185">Reference proteome</keyword>
<dbReference type="Proteomes" id="UP000652681">
    <property type="component" value="Unassembled WGS sequence"/>
</dbReference>
<gene>
    <name evidence="11" type="primary">nuoA</name>
    <name evidence="13" type="ORF">H9Y05_04220</name>
</gene>
<keyword evidence="8 11" id="KW-1133">Transmembrane helix</keyword>
<dbReference type="PANTHER" id="PTHR11058:SF22">
    <property type="entry name" value="NADH-QUINONE OXIDOREDUCTASE SUBUNIT A"/>
    <property type="match status" value="1"/>
</dbReference>
<evidence type="ECO:0000256" key="11">
    <source>
        <dbReference type="HAMAP-Rule" id="MF_01394"/>
    </source>
</evidence>
<sequence length="121" mass="13563">MSDVQDYIPIVLQSLVVLAFVVGTLVFAPKLGPKLSSAKKDANWECGIEADGNARFPISVRYFVIAILFVLFDVEVIFFYPYAVNFQALQLEGLMAVLIFVGFFLTGFIYVLKKGALEWEK</sequence>
<feature type="transmembrane region" description="Helical" evidence="11">
    <location>
        <begin position="94"/>
        <end position="112"/>
    </location>
</feature>
<dbReference type="RefSeq" id="WP_163490885.1">
    <property type="nucleotide sequence ID" value="NZ_JACVEL010000002.1"/>
</dbReference>
<evidence type="ECO:0000256" key="10">
    <source>
        <dbReference type="ARBA" id="ARBA00023136"/>
    </source>
</evidence>
<evidence type="ECO:0000256" key="3">
    <source>
        <dbReference type="ARBA" id="ARBA00022448"/>
    </source>
</evidence>
<dbReference type="GO" id="GO:0008137">
    <property type="term" value="F:NADH dehydrogenase (ubiquinone) activity"/>
    <property type="evidence" value="ECO:0007669"/>
    <property type="project" value="InterPro"/>
</dbReference>
<comment type="catalytic activity">
    <reaction evidence="11 12">
        <text>a quinone + NADH + 5 H(+)(in) = a quinol + NAD(+) + 4 H(+)(out)</text>
        <dbReference type="Rhea" id="RHEA:57888"/>
        <dbReference type="ChEBI" id="CHEBI:15378"/>
        <dbReference type="ChEBI" id="CHEBI:24646"/>
        <dbReference type="ChEBI" id="CHEBI:57540"/>
        <dbReference type="ChEBI" id="CHEBI:57945"/>
        <dbReference type="ChEBI" id="CHEBI:132124"/>
    </reaction>
</comment>
<evidence type="ECO:0000256" key="9">
    <source>
        <dbReference type="ARBA" id="ARBA00023027"/>
    </source>
</evidence>
<comment type="similarity">
    <text evidence="2 11 12">Belongs to the complex I subunit 3 family.</text>
</comment>
<keyword evidence="3 11" id="KW-0813">Transport</keyword>
<organism evidence="13 14">
    <name type="scientific">Taishania pollutisoli</name>
    <dbReference type="NCBI Taxonomy" id="2766479"/>
    <lineage>
        <taxon>Bacteria</taxon>
        <taxon>Pseudomonadati</taxon>
        <taxon>Bacteroidota</taxon>
        <taxon>Flavobacteriia</taxon>
        <taxon>Flavobacteriales</taxon>
        <taxon>Crocinitomicaceae</taxon>
        <taxon>Taishania</taxon>
    </lineage>
</organism>
<dbReference type="InterPro" id="IPR000440">
    <property type="entry name" value="NADH_UbQ/plastoQ_OxRdtase_su3"/>
</dbReference>
<keyword evidence="7 11" id="KW-1278">Translocase</keyword>
<evidence type="ECO:0000256" key="7">
    <source>
        <dbReference type="ARBA" id="ARBA00022967"/>
    </source>
</evidence>
<dbReference type="EMBL" id="JACVEL010000002">
    <property type="protein sequence ID" value="MBC9811675.1"/>
    <property type="molecule type" value="Genomic_DNA"/>
</dbReference>
<dbReference type="HAMAP" id="MF_01394">
    <property type="entry name" value="NDH1_NuoA"/>
    <property type="match status" value="1"/>
</dbReference>
<protein>
    <recommendedName>
        <fullName evidence="11">NADH-quinone oxidoreductase subunit A</fullName>
        <ecNumber evidence="11">7.1.1.-</ecNumber>
    </recommendedName>
    <alternativeName>
        <fullName evidence="11">NADH dehydrogenase I subunit A</fullName>
    </alternativeName>
    <alternativeName>
        <fullName evidence="11">NDH-1 subunit A</fullName>
    </alternativeName>
    <alternativeName>
        <fullName evidence="11">NUO1</fullName>
    </alternativeName>
</protein>
<comment type="function">
    <text evidence="11">NDH-1 shuttles electrons from NADH, via FMN and iron-sulfur (Fe-S) centers, to quinones in the respiratory chain. The immediate electron acceptor for the enzyme in this species is believed to be a menaquinone. Couples the redox reaction to proton translocation (for every two electrons transferred, four hydrogen ions are translocated across the cytoplasmic membrane), and thus conserves the redox energy in a proton gradient.</text>
</comment>
<comment type="subcellular location">
    <subcellularLocation>
        <location evidence="11 12">Cell membrane</location>
        <topology evidence="11 12">Multi-pass membrane protein</topology>
    </subcellularLocation>
    <subcellularLocation>
        <location evidence="1">Membrane</location>
        <topology evidence="1">Multi-pass membrane protein</topology>
    </subcellularLocation>
</comment>
<dbReference type="Pfam" id="PF00507">
    <property type="entry name" value="Oxidored_q4"/>
    <property type="match status" value="1"/>
</dbReference>
<reference evidence="13" key="1">
    <citation type="submission" date="2020-09" db="EMBL/GenBank/DDBJ databases">
        <title>Taishania pollutisoli gen. nov., sp. nov., Isolated from Tetrabromobisphenol A-Contaminated Soil.</title>
        <authorList>
            <person name="Chen Q."/>
        </authorList>
    </citation>
    <scope>NUCLEOTIDE SEQUENCE</scope>
    <source>
        <strain evidence="13">CZZ-1</strain>
    </source>
</reference>
<evidence type="ECO:0000256" key="2">
    <source>
        <dbReference type="ARBA" id="ARBA00008472"/>
    </source>
</evidence>
<name>A0A8J6PDS4_9FLAO</name>
<evidence type="ECO:0000256" key="4">
    <source>
        <dbReference type="ARBA" id="ARBA00022475"/>
    </source>
</evidence>
<dbReference type="AlphaFoldDB" id="A0A8J6PDS4"/>
<feature type="transmembrane region" description="Helical" evidence="11">
    <location>
        <begin position="62"/>
        <end position="82"/>
    </location>
</feature>
<keyword evidence="6 11" id="KW-0874">Quinone</keyword>